<keyword evidence="4" id="KW-1185">Reference proteome</keyword>
<feature type="domain" description="YhaN AAA" evidence="2">
    <location>
        <begin position="1"/>
        <end position="59"/>
    </location>
</feature>
<dbReference type="PANTHER" id="PTHR41259">
    <property type="entry name" value="DOUBLE-STRAND BREAK REPAIR RAD50 ATPASE, PUTATIVE-RELATED"/>
    <property type="match status" value="1"/>
</dbReference>
<proteinExistence type="predicted"/>
<evidence type="ECO:0000313" key="3">
    <source>
        <dbReference type="EMBL" id="MDS9469418.1"/>
    </source>
</evidence>
<gene>
    <name evidence="3" type="ORF">RGQ15_17785</name>
</gene>
<dbReference type="Gene3D" id="3.40.50.300">
    <property type="entry name" value="P-loop containing nucleotide triphosphate hydrolases"/>
    <property type="match status" value="2"/>
</dbReference>
<reference evidence="4" key="1">
    <citation type="submission" date="2023-07" db="EMBL/GenBank/DDBJ databases">
        <title>Paracoccus sp. MBLB3053 whole genome sequence.</title>
        <authorList>
            <person name="Hwang C.Y."/>
            <person name="Cho E.-S."/>
            <person name="Seo M.-J."/>
        </authorList>
    </citation>
    <scope>NUCLEOTIDE SEQUENCE [LARGE SCALE GENOMIC DNA]</scope>
    <source>
        <strain evidence="4">MBLB3053</strain>
    </source>
</reference>
<protein>
    <submittedName>
        <fullName evidence="3">AAA family ATPase</fullName>
    </submittedName>
</protein>
<evidence type="ECO:0000259" key="2">
    <source>
        <dbReference type="Pfam" id="PF13514"/>
    </source>
</evidence>
<dbReference type="Proteomes" id="UP001269144">
    <property type="component" value="Unassembled WGS sequence"/>
</dbReference>
<dbReference type="InterPro" id="IPR038734">
    <property type="entry name" value="YhaN_AAA"/>
</dbReference>
<dbReference type="SUPFAM" id="SSF52540">
    <property type="entry name" value="P-loop containing nucleoside triphosphate hydrolases"/>
    <property type="match status" value="1"/>
</dbReference>
<sequence length="877" mass="95850">MKIRAIELTNVRRFAGRKARIDQISDGITVLSEPNEFGKSTFFDALHALFFERHRGTKQAVKSLQPHSAGAPEVAIEIDLPQGWFRIEKRWLSRATARVLDAHGRILAQDDEAEAWIDQLLGNGLAGPTGLLWVRQGLLGLEPEGTTASDKNERERGLKTRRDLLSSVAGEIDTMTGGRRLDKVLSRVGHELGRLATSTQKPKAGGEWARAAEELASLRSRETELAAKAANLSESLARRSEINRQLRELNDQDAERARKDALTKAQDTQAQAIAHADRLSEAQKNLRLAHLTMTGTADEITRLEKLSLRLSAAEDDTRQATAKAAESAARAKDLAAADRAAAEQFELARNHAVSLRNRLAAAQRGQLAQSARLRCQQLEVTLGRAEELRREIEANRAFLALCKVTPERVQGVEAARELRDRLQAQIEAQSVHVSLRYEGASRVHDESGAAIEGVVQVTAARSFRLPGIGTMVIDPGRNSAETLAVKLADAETKLAAKLDDCGCSTIAEARQKLAEVERIERANQTCGAMLDQIAPEGLDQLRQEIAITEARATLSGTELEAPEEIEAVLEAATQVEDETRNLATEAHLRAIRAGEERAAGQSAQQAAARTLEDFQAEAGDVSELGNRLNALRAALVSQIAHHREAEAIAARLRDCAPDQETIGAALARARSVVEQANASRDRLRNEQATLNGSIGALADQGIEEELNEIRGRLEASIVREQRYATEVHALARLRTALEDARRSARDSYFAPVMRELTPLLALIHPDAELRIDDQSLLPAALTRMGQIETLDILSGGTREQIAILTRLAFARLLSRSGQPVPVILDDALVHSDDERIEAMFTALHRAARDQQVLVLTCRQRAFAALGGERAHAEITAI</sequence>
<organism evidence="3 4">
    <name type="scientific">Paracoccus aurantius</name>
    <dbReference type="NCBI Taxonomy" id="3073814"/>
    <lineage>
        <taxon>Bacteria</taxon>
        <taxon>Pseudomonadati</taxon>
        <taxon>Pseudomonadota</taxon>
        <taxon>Alphaproteobacteria</taxon>
        <taxon>Rhodobacterales</taxon>
        <taxon>Paracoccaceae</taxon>
        <taxon>Paracoccus</taxon>
    </lineage>
</organism>
<dbReference type="Pfam" id="PF13514">
    <property type="entry name" value="AAA_27"/>
    <property type="match status" value="1"/>
</dbReference>
<accession>A0ABU2HWJ6</accession>
<keyword evidence="1" id="KW-0175">Coiled coil</keyword>
<dbReference type="PANTHER" id="PTHR41259:SF1">
    <property type="entry name" value="DOUBLE-STRAND BREAK REPAIR RAD50 ATPASE, PUTATIVE-RELATED"/>
    <property type="match status" value="1"/>
</dbReference>
<evidence type="ECO:0000313" key="4">
    <source>
        <dbReference type="Proteomes" id="UP001269144"/>
    </source>
</evidence>
<name>A0ABU2HWJ6_9RHOB</name>
<dbReference type="InterPro" id="IPR027417">
    <property type="entry name" value="P-loop_NTPase"/>
</dbReference>
<dbReference type="RefSeq" id="WP_311162036.1">
    <property type="nucleotide sequence ID" value="NZ_JAVQLW010000003.1"/>
</dbReference>
<comment type="caution">
    <text evidence="3">The sequence shown here is derived from an EMBL/GenBank/DDBJ whole genome shotgun (WGS) entry which is preliminary data.</text>
</comment>
<dbReference type="EMBL" id="JAVQLW010000003">
    <property type="protein sequence ID" value="MDS9469418.1"/>
    <property type="molecule type" value="Genomic_DNA"/>
</dbReference>
<feature type="coiled-coil region" evidence="1">
    <location>
        <begin position="368"/>
        <end position="432"/>
    </location>
</feature>
<evidence type="ECO:0000256" key="1">
    <source>
        <dbReference type="SAM" id="Coils"/>
    </source>
</evidence>